<dbReference type="GO" id="GO:0015562">
    <property type="term" value="F:efflux transmembrane transporter activity"/>
    <property type="evidence" value="ECO:0007669"/>
    <property type="project" value="InterPro"/>
</dbReference>
<comment type="similarity">
    <text evidence="2">Belongs to the membrane fusion protein (MFP) (TC 8.A.1) family.</text>
</comment>
<name>A0A0U2W0K6_9BACL</name>
<evidence type="ECO:0000256" key="4">
    <source>
        <dbReference type="SAM" id="SignalP"/>
    </source>
</evidence>
<feature type="domain" description="CusB-like beta-barrel" evidence="6">
    <location>
        <begin position="278"/>
        <end position="351"/>
    </location>
</feature>
<keyword evidence="4" id="KW-0732">Signal</keyword>
<dbReference type="NCBIfam" id="TIGR01730">
    <property type="entry name" value="RND_mfp"/>
    <property type="match status" value="1"/>
</dbReference>
<dbReference type="Gene3D" id="1.10.287.470">
    <property type="entry name" value="Helix hairpin bin"/>
    <property type="match status" value="1"/>
</dbReference>
<dbReference type="EMBL" id="CP013652">
    <property type="protein sequence ID" value="ALS22052.1"/>
    <property type="molecule type" value="Genomic_DNA"/>
</dbReference>
<evidence type="ECO:0000256" key="3">
    <source>
        <dbReference type="ARBA" id="ARBA00023054"/>
    </source>
</evidence>
<reference evidence="8 9" key="2">
    <citation type="journal article" date="2016" name="Genome Announc.">
        <title>Complete Genome Sequences of Two Interactive Moderate Thermophiles, Paenibacillus napthalenovorans 32O-Y and Paenibacillus sp. 32O-W.</title>
        <authorList>
            <person name="Butler R.R.III."/>
            <person name="Wang J."/>
            <person name="Stark B.C."/>
            <person name="Pombert J.F."/>
        </authorList>
    </citation>
    <scope>NUCLEOTIDE SEQUENCE [LARGE SCALE GENOMIC DNA]</scope>
    <source>
        <strain evidence="8 9">32O-Y</strain>
    </source>
</reference>
<dbReference type="InterPro" id="IPR050465">
    <property type="entry name" value="UPF0194_transport"/>
</dbReference>
<dbReference type="Gene3D" id="2.40.50.100">
    <property type="match status" value="1"/>
</dbReference>
<organism evidence="8 9">
    <name type="scientific">Paenibacillus naphthalenovorans</name>
    <dbReference type="NCBI Taxonomy" id="162209"/>
    <lineage>
        <taxon>Bacteria</taxon>
        <taxon>Bacillati</taxon>
        <taxon>Bacillota</taxon>
        <taxon>Bacilli</taxon>
        <taxon>Bacillales</taxon>
        <taxon>Paenibacillaceae</taxon>
        <taxon>Paenibacillus</taxon>
    </lineage>
</organism>
<dbReference type="FunFam" id="2.40.30.170:FF:000010">
    <property type="entry name" value="Efflux RND transporter periplasmic adaptor subunit"/>
    <property type="match status" value="1"/>
</dbReference>
<dbReference type="GO" id="GO:0016020">
    <property type="term" value="C:membrane"/>
    <property type="evidence" value="ECO:0007669"/>
    <property type="project" value="InterPro"/>
</dbReference>
<evidence type="ECO:0000313" key="9">
    <source>
        <dbReference type="Proteomes" id="UP000061660"/>
    </source>
</evidence>
<dbReference type="InterPro" id="IPR058792">
    <property type="entry name" value="Beta-barrel_RND_2"/>
</dbReference>
<dbReference type="Pfam" id="PF25881">
    <property type="entry name" value="HH_YBHG"/>
    <property type="match status" value="1"/>
</dbReference>
<dbReference type="PROSITE" id="PS51257">
    <property type="entry name" value="PROKAR_LIPOPROTEIN"/>
    <property type="match status" value="1"/>
</dbReference>
<dbReference type="Proteomes" id="UP000061660">
    <property type="component" value="Chromosome"/>
</dbReference>
<dbReference type="PATRIC" id="fig|162209.4.peg.1777"/>
<feature type="domain" description="YbhG-like alpha-helical hairpin" evidence="5">
    <location>
        <begin position="93"/>
        <end position="234"/>
    </location>
</feature>
<dbReference type="Gene3D" id="2.40.30.170">
    <property type="match status" value="1"/>
</dbReference>
<evidence type="ECO:0000256" key="1">
    <source>
        <dbReference type="ARBA" id="ARBA00004196"/>
    </source>
</evidence>
<reference evidence="9" key="1">
    <citation type="submission" date="2015-12" db="EMBL/GenBank/DDBJ databases">
        <title>Complete genome sequences of two moderately thermophilic Paenibacillus species.</title>
        <authorList>
            <person name="Butler R.III."/>
            <person name="Wang J."/>
            <person name="Stark B.C."/>
            <person name="Pombert J.-F."/>
        </authorList>
    </citation>
    <scope>NUCLEOTIDE SEQUENCE [LARGE SCALE GENOMIC DNA]</scope>
    <source>
        <strain evidence="9">32O-Y</strain>
    </source>
</reference>
<dbReference type="Gene3D" id="2.40.420.20">
    <property type="match status" value="1"/>
</dbReference>
<dbReference type="PRINTS" id="PR01490">
    <property type="entry name" value="RTXTOXIND"/>
</dbReference>
<comment type="subcellular location">
    <subcellularLocation>
        <location evidence="1">Cell envelope</location>
    </subcellularLocation>
</comment>
<keyword evidence="9" id="KW-1185">Reference proteome</keyword>
<dbReference type="SUPFAM" id="SSF111369">
    <property type="entry name" value="HlyD-like secretion proteins"/>
    <property type="match status" value="2"/>
</dbReference>
<evidence type="ECO:0000313" key="8">
    <source>
        <dbReference type="EMBL" id="ALS22052.1"/>
    </source>
</evidence>
<sequence length="427" mass="45784" precursor="true">MNKRFRTITILSVLAASTMVFTGCGTDLPANASEQQIPSVKTITLSSVERGLIGKVVVNETVEIYSKQPGRIASILVEEGAKVKKGDLLVQLETSELEVQVRKAQAGLDAAQAQLANTLEGARQEDIRAVQGALDAAHALVDQSKAAFDQIQITYNQAKNHYDMGNITKDELELATTNYKTAKSAYDAAVANARSAQAKLDLLKAGAAASTIDQLRAQVAAAQADLDSANLMLRNASIVSPIDGIVVKKYAKAGEMAFTAMPSGASLLQLVSLDPAKVEVSVPESEVNQIKEGDSIDIQVASLPDKKFQGTVSFVSPVSDPNNNTFTVRLTVPNPENLLRAGNVVTVNFTADAAKRVEIPRDSIIEKDGKKLVYKLDGDQVREIAVTTEDKNKDWVFVENSSLFHHEDKIVISPPASLSDGTKVVVE</sequence>
<dbReference type="PANTHER" id="PTHR32347:SF23">
    <property type="entry name" value="BLL5650 PROTEIN"/>
    <property type="match status" value="1"/>
</dbReference>
<dbReference type="InterPro" id="IPR058637">
    <property type="entry name" value="YknX-like_C"/>
</dbReference>
<gene>
    <name evidence="8" type="ORF">IJ22_16780</name>
</gene>
<dbReference type="GO" id="GO:0030313">
    <property type="term" value="C:cell envelope"/>
    <property type="evidence" value="ECO:0007669"/>
    <property type="project" value="UniProtKB-SubCell"/>
</dbReference>
<dbReference type="Pfam" id="PF25954">
    <property type="entry name" value="Beta-barrel_RND_2"/>
    <property type="match status" value="1"/>
</dbReference>
<protein>
    <submittedName>
        <fullName evidence="8">Putative efflux pump membrane fusion protein</fullName>
    </submittedName>
</protein>
<feature type="signal peptide" evidence="4">
    <location>
        <begin position="1"/>
        <end position="32"/>
    </location>
</feature>
<evidence type="ECO:0000259" key="6">
    <source>
        <dbReference type="Pfam" id="PF25954"/>
    </source>
</evidence>
<evidence type="ECO:0000259" key="5">
    <source>
        <dbReference type="Pfam" id="PF25881"/>
    </source>
</evidence>
<feature type="chain" id="PRO_5006833262" evidence="4">
    <location>
        <begin position="33"/>
        <end position="427"/>
    </location>
</feature>
<dbReference type="InterPro" id="IPR059052">
    <property type="entry name" value="HH_YbhG-like"/>
</dbReference>
<dbReference type="PANTHER" id="PTHR32347">
    <property type="entry name" value="EFFLUX SYSTEM COMPONENT YKNX-RELATED"/>
    <property type="match status" value="1"/>
</dbReference>
<dbReference type="InterPro" id="IPR006143">
    <property type="entry name" value="RND_pump_MFP"/>
</dbReference>
<evidence type="ECO:0000259" key="7">
    <source>
        <dbReference type="Pfam" id="PF25989"/>
    </source>
</evidence>
<dbReference type="Pfam" id="PF25989">
    <property type="entry name" value="YknX_C"/>
    <property type="match status" value="1"/>
</dbReference>
<accession>A0A0U2W0K6</accession>
<proteinExistence type="inferred from homology"/>
<dbReference type="OrthoDB" id="9810430at2"/>
<feature type="domain" description="YknX-like C-terminal permuted SH3-like" evidence="7">
    <location>
        <begin position="357"/>
        <end position="426"/>
    </location>
</feature>
<dbReference type="AlphaFoldDB" id="A0A0U2W0K6"/>
<keyword evidence="3" id="KW-0175">Coiled coil</keyword>
<evidence type="ECO:0000256" key="2">
    <source>
        <dbReference type="ARBA" id="ARBA00009477"/>
    </source>
</evidence>
<dbReference type="RefSeq" id="WP_062408388.1">
    <property type="nucleotide sequence ID" value="NZ_CP013652.1"/>
</dbReference>
<dbReference type="KEGG" id="pnp:IJ22_16780"/>
<dbReference type="STRING" id="162209.IJ22_16780"/>